<organism evidence="14 15">
    <name type="scientific">Ectothiorhodospira mobilis</name>
    <dbReference type="NCBI Taxonomy" id="195064"/>
    <lineage>
        <taxon>Bacteria</taxon>
        <taxon>Pseudomonadati</taxon>
        <taxon>Pseudomonadota</taxon>
        <taxon>Gammaproteobacteria</taxon>
        <taxon>Chromatiales</taxon>
        <taxon>Ectothiorhodospiraceae</taxon>
        <taxon>Ectothiorhodospira</taxon>
    </lineage>
</organism>
<keyword evidence="3 10" id="KW-0479">Metal-binding</keyword>
<dbReference type="PROSITE" id="PS51379">
    <property type="entry name" value="4FE4S_FER_2"/>
    <property type="match status" value="2"/>
</dbReference>
<dbReference type="NCBIfam" id="TIGR01944">
    <property type="entry name" value="rnfB"/>
    <property type="match status" value="1"/>
</dbReference>
<feature type="domain" description="4Fe-4S ferredoxin-type" evidence="12">
    <location>
        <begin position="102"/>
        <end position="131"/>
    </location>
</feature>
<keyword evidence="2 10" id="KW-0004">4Fe-4S</keyword>
<name>A0A1I4QE39_ECTMO</name>
<dbReference type="PROSITE" id="PS51656">
    <property type="entry name" value="4FE4S"/>
    <property type="match status" value="1"/>
</dbReference>
<keyword evidence="1 10" id="KW-0813">Transport</keyword>
<dbReference type="InterPro" id="IPR007202">
    <property type="entry name" value="4Fe-4S_dom"/>
</dbReference>
<evidence type="ECO:0000256" key="11">
    <source>
        <dbReference type="PIRSR" id="PIRSR005784-1"/>
    </source>
</evidence>
<feature type="binding site" evidence="10 11">
    <location>
        <position position="46"/>
    </location>
    <ligand>
        <name>[4Fe-4S] cluster</name>
        <dbReference type="ChEBI" id="CHEBI:49883"/>
        <label>1</label>
    </ligand>
</feature>
<feature type="region of interest" description="Hydrophobic" evidence="10">
    <location>
        <begin position="1"/>
        <end position="23"/>
    </location>
</feature>
<evidence type="ECO:0000313" key="15">
    <source>
        <dbReference type="Proteomes" id="UP000199556"/>
    </source>
</evidence>
<comment type="subcellular location">
    <subcellularLocation>
        <location evidence="10">Cell inner membrane</location>
    </subcellularLocation>
</comment>
<dbReference type="GO" id="GO:0009055">
    <property type="term" value="F:electron transfer activity"/>
    <property type="evidence" value="ECO:0007669"/>
    <property type="project" value="InterPro"/>
</dbReference>
<evidence type="ECO:0000256" key="6">
    <source>
        <dbReference type="ARBA" id="ARBA00022982"/>
    </source>
</evidence>
<feature type="binding site" evidence="10 11">
    <location>
        <position position="54"/>
    </location>
    <ligand>
        <name>[4Fe-4S] cluster</name>
        <dbReference type="ChEBI" id="CHEBI:49883"/>
        <label>1</label>
    </ligand>
</feature>
<dbReference type="PROSITE" id="PS00198">
    <property type="entry name" value="4FE4S_FER_1"/>
    <property type="match status" value="2"/>
</dbReference>
<keyword evidence="4 10" id="KW-0677">Repeat</keyword>
<dbReference type="GO" id="GO:0051539">
    <property type="term" value="F:4 iron, 4 sulfur cluster binding"/>
    <property type="evidence" value="ECO:0007669"/>
    <property type="project" value="UniProtKB-UniRule"/>
</dbReference>
<keyword evidence="10" id="KW-1003">Cell membrane</keyword>
<evidence type="ECO:0000256" key="1">
    <source>
        <dbReference type="ARBA" id="ARBA00022448"/>
    </source>
</evidence>
<dbReference type="InterPro" id="IPR050395">
    <property type="entry name" value="4Fe4S_Ferredoxin_RnfB"/>
</dbReference>
<keyword evidence="6 10" id="KW-0249">Electron transport</keyword>
<dbReference type="EMBL" id="FOUO01000004">
    <property type="protein sequence ID" value="SFM38056.1"/>
    <property type="molecule type" value="Genomic_DNA"/>
</dbReference>
<dbReference type="PIRSF" id="PIRSF005784">
    <property type="entry name" value="Elect_transpt_RnfB"/>
    <property type="match status" value="1"/>
</dbReference>
<evidence type="ECO:0000256" key="2">
    <source>
        <dbReference type="ARBA" id="ARBA00022485"/>
    </source>
</evidence>
<evidence type="ECO:0000256" key="7">
    <source>
        <dbReference type="ARBA" id="ARBA00023004"/>
    </source>
</evidence>
<feature type="binding site" evidence="10 11">
    <location>
        <position position="111"/>
    </location>
    <ligand>
        <name>[4Fe-4S] cluster</name>
        <dbReference type="ChEBI" id="CHEBI:49883"/>
        <label>2</label>
    </ligand>
</feature>
<dbReference type="RefSeq" id="WP_090483968.1">
    <property type="nucleotide sequence ID" value="NZ_FOUO01000004.1"/>
</dbReference>
<dbReference type="Pfam" id="PF04060">
    <property type="entry name" value="FeS"/>
    <property type="match status" value="1"/>
</dbReference>
<keyword evidence="7 10" id="KW-0408">Iron</keyword>
<dbReference type="GO" id="GO:0046872">
    <property type="term" value="F:metal ion binding"/>
    <property type="evidence" value="ECO:0007669"/>
    <property type="project" value="UniProtKB-KW"/>
</dbReference>
<dbReference type="GO" id="GO:0005886">
    <property type="term" value="C:plasma membrane"/>
    <property type="evidence" value="ECO:0007669"/>
    <property type="project" value="UniProtKB-SubCell"/>
</dbReference>
<feature type="binding site" evidence="10 11">
    <location>
        <position position="147"/>
    </location>
    <ligand>
        <name>[4Fe-4S] cluster</name>
        <dbReference type="ChEBI" id="CHEBI:49883"/>
        <label>3</label>
    </ligand>
</feature>
<dbReference type="HAMAP" id="MF_00463">
    <property type="entry name" value="RsxB_RnfB"/>
    <property type="match status" value="1"/>
</dbReference>
<evidence type="ECO:0000256" key="4">
    <source>
        <dbReference type="ARBA" id="ARBA00022737"/>
    </source>
</evidence>
<dbReference type="InterPro" id="IPR010207">
    <property type="entry name" value="Elect_transpt_cplx_RnfB/RsxB"/>
</dbReference>
<sequence length="176" mass="18425">MYTAIPVLTLMGLALGYALGMAGRYLKVEEDPITGEIEALLPGTNCGQCGLPGCSAAAQALAQGQAPVTLCPPGGRELARQLAQKLDVQADLSALEADTGPVFAHIDPERCNGCTRCFKVCPTDAIVGANRQMHAVFPEACNGCGQCVAVCPLQGITLQPPAPSLQSWRWPLPETH</sequence>
<proteinExistence type="inferred from homology"/>
<comment type="similarity">
    <text evidence="10">Belongs to the 4Fe4S bacterial-type ferredoxin family. RnfB subfamily.</text>
</comment>
<dbReference type="InterPro" id="IPR017900">
    <property type="entry name" value="4Fe4S_Fe_S_CS"/>
</dbReference>
<evidence type="ECO:0000313" key="14">
    <source>
        <dbReference type="EMBL" id="SFM38056.1"/>
    </source>
</evidence>
<evidence type="ECO:0000256" key="5">
    <source>
        <dbReference type="ARBA" id="ARBA00022967"/>
    </source>
</evidence>
<dbReference type="Proteomes" id="UP000199556">
    <property type="component" value="Unassembled WGS sequence"/>
</dbReference>
<dbReference type="InterPro" id="IPR017896">
    <property type="entry name" value="4Fe4S_Fe-S-bd"/>
</dbReference>
<feature type="domain" description="4Fe-4S ferredoxin-type" evidence="12">
    <location>
        <begin position="132"/>
        <end position="161"/>
    </location>
</feature>
<feature type="binding site" evidence="10 11">
    <location>
        <position position="71"/>
    </location>
    <ligand>
        <name>[4Fe-4S] cluster</name>
        <dbReference type="ChEBI" id="CHEBI:49883"/>
        <label>1</label>
    </ligand>
</feature>
<dbReference type="PANTHER" id="PTHR43560:SF1">
    <property type="entry name" value="ION-TRANSLOCATING OXIDOREDUCTASE COMPLEX SUBUNIT B"/>
    <property type="match status" value="1"/>
</dbReference>
<evidence type="ECO:0000259" key="12">
    <source>
        <dbReference type="PROSITE" id="PS51379"/>
    </source>
</evidence>
<dbReference type="EC" id="7.-.-.-" evidence="10"/>
<feature type="binding site" evidence="10 11">
    <location>
        <position position="117"/>
    </location>
    <ligand>
        <name>[4Fe-4S] cluster</name>
        <dbReference type="ChEBI" id="CHEBI:49883"/>
        <label>2</label>
    </ligand>
</feature>
<dbReference type="STRING" id="195064.SAMN05421721_10455"/>
<dbReference type="SUPFAM" id="SSF54862">
    <property type="entry name" value="4Fe-4S ferredoxins"/>
    <property type="match status" value="1"/>
</dbReference>
<evidence type="ECO:0000259" key="13">
    <source>
        <dbReference type="PROSITE" id="PS51656"/>
    </source>
</evidence>
<dbReference type="Gene3D" id="1.10.15.40">
    <property type="entry name" value="Electron transport complex subunit B, putative Fe-S cluster"/>
    <property type="match status" value="1"/>
</dbReference>
<keyword evidence="15" id="KW-1185">Reference proteome</keyword>
<reference evidence="14 15" key="1">
    <citation type="submission" date="2016-10" db="EMBL/GenBank/DDBJ databases">
        <authorList>
            <person name="de Groot N.N."/>
        </authorList>
    </citation>
    <scope>NUCLEOTIDE SEQUENCE [LARGE SCALE GENOMIC DNA]</scope>
    <source>
        <strain evidence="14 15">DSM 4180</strain>
    </source>
</reference>
<dbReference type="Pfam" id="PF14697">
    <property type="entry name" value="Fer4_21"/>
    <property type="match status" value="1"/>
</dbReference>
<comment type="function">
    <text evidence="10">Part of a membrane-bound complex that couples electron transfer with translocation of ions across the membrane.</text>
</comment>
<keyword evidence="10" id="KW-0997">Cell inner membrane</keyword>
<feature type="domain" description="4Fe-4S" evidence="13">
    <location>
        <begin position="29"/>
        <end position="88"/>
    </location>
</feature>
<keyword evidence="5 10" id="KW-1278">Translocase</keyword>
<comment type="cofactor">
    <cofactor evidence="10 11">
        <name>[4Fe-4S] cluster</name>
        <dbReference type="ChEBI" id="CHEBI:49883"/>
    </cofactor>
    <text evidence="10 11">Binds 3 [4Fe-4S] clusters.</text>
</comment>
<protein>
    <recommendedName>
        <fullName evidence="10">Ion-translocating oxidoreductase complex subunit B</fullName>
        <ecNumber evidence="10">7.-.-.-</ecNumber>
    </recommendedName>
    <alternativeName>
        <fullName evidence="10">Rnf electron transport complex subunit B</fullName>
    </alternativeName>
</protein>
<evidence type="ECO:0000256" key="10">
    <source>
        <dbReference type="HAMAP-Rule" id="MF_00463"/>
    </source>
</evidence>
<evidence type="ECO:0000256" key="9">
    <source>
        <dbReference type="ARBA" id="ARBA00023136"/>
    </source>
</evidence>
<dbReference type="Gene3D" id="3.30.70.20">
    <property type="match status" value="1"/>
</dbReference>
<keyword evidence="8 10" id="KW-0411">Iron-sulfur</keyword>
<dbReference type="GO" id="GO:0022900">
    <property type="term" value="P:electron transport chain"/>
    <property type="evidence" value="ECO:0007669"/>
    <property type="project" value="UniProtKB-UniRule"/>
</dbReference>
<gene>
    <name evidence="10" type="primary">rnfB</name>
    <name evidence="14" type="ORF">SAMN05421721_10455</name>
</gene>
<feature type="binding site" evidence="10 11">
    <location>
        <position position="114"/>
    </location>
    <ligand>
        <name>[4Fe-4S] cluster</name>
        <dbReference type="ChEBI" id="CHEBI:49883"/>
        <label>2</label>
    </ligand>
</feature>
<accession>A0A1I4QE39</accession>
<comment type="subunit">
    <text evidence="10">The complex is composed of six subunits: RnfA, RnfB, RnfC, RnfD, RnfE and RnfG.</text>
</comment>
<comment type="caution">
    <text evidence="10">Lacks conserved residue(s) required for the propagation of feature annotation.</text>
</comment>
<dbReference type="PANTHER" id="PTHR43560">
    <property type="entry name" value="ION-TRANSLOCATING OXIDOREDUCTASE COMPLEX SUBUNIT B"/>
    <property type="match status" value="1"/>
</dbReference>
<feature type="binding site" evidence="10 11">
    <location>
        <position position="49"/>
    </location>
    <ligand>
        <name>[4Fe-4S] cluster</name>
        <dbReference type="ChEBI" id="CHEBI:49883"/>
        <label>1</label>
    </ligand>
</feature>
<feature type="binding site" evidence="10 11">
    <location>
        <position position="151"/>
    </location>
    <ligand>
        <name>[4Fe-4S] cluster</name>
        <dbReference type="ChEBI" id="CHEBI:49883"/>
        <label>2</label>
    </ligand>
</feature>
<feature type="binding site" evidence="10 11">
    <location>
        <position position="141"/>
    </location>
    <ligand>
        <name>[4Fe-4S] cluster</name>
        <dbReference type="ChEBI" id="CHEBI:49883"/>
        <label>3</label>
    </ligand>
</feature>
<dbReference type="AlphaFoldDB" id="A0A1I4QE39"/>
<dbReference type="InterPro" id="IPR016463">
    <property type="entry name" value="RnfB/RsxB_Proteobac"/>
</dbReference>
<feature type="binding site" evidence="10 11">
    <location>
        <position position="121"/>
    </location>
    <ligand>
        <name>[4Fe-4S] cluster</name>
        <dbReference type="ChEBI" id="CHEBI:49883"/>
        <label>3</label>
    </ligand>
</feature>
<evidence type="ECO:0000256" key="3">
    <source>
        <dbReference type="ARBA" id="ARBA00022723"/>
    </source>
</evidence>
<dbReference type="OrthoDB" id="9789936at2"/>
<evidence type="ECO:0000256" key="8">
    <source>
        <dbReference type="ARBA" id="ARBA00023014"/>
    </source>
</evidence>
<keyword evidence="9 10" id="KW-0472">Membrane</keyword>
<feature type="binding site" evidence="10 11">
    <location>
        <position position="144"/>
    </location>
    <ligand>
        <name>[4Fe-4S] cluster</name>
        <dbReference type="ChEBI" id="CHEBI:49883"/>
        <label>3</label>
    </ligand>
</feature>